<sequence>IVTARLTEACPINPWQKGFTRAAGYTENLKLLQLLLKNAKREHKEIAVVFMDIAKAFHSVSHQHIVMALRERQVDECVIRLMQNLYDTTYTCIN</sequence>
<comment type="caution">
    <text evidence="1">The sequence shown here is derived from an EMBL/GenBank/DDBJ whole genome shotgun (WGS) entry which is preliminary data.</text>
</comment>
<feature type="non-terminal residue" evidence="1">
    <location>
        <position position="94"/>
    </location>
</feature>
<reference evidence="1 2" key="1">
    <citation type="submission" date="2019-09" db="EMBL/GenBank/DDBJ databases">
        <title>Bird 10,000 Genomes (B10K) Project - Family phase.</title>
        <authorList>
            <person name="Zhang G."/>
        </authorList>
    </citation>
    <scope>NUCLEOTIDE SEQUENCE [LARGE SCALE GENOMIC DNA]</scope>
    <source>
        <strain evidence="1">B10K-DU-002-32</strain>
        <tissue evidence="1">Muscle</tissue>
    </source>
</reference>
<name>A0A7L1TYI8_PHANI</name>
<dbReference type="EMBL" id="VXBQ01006005">
    <property type="protein sequence ID" value="NXO65559.1"/>
    <property type="molecule type" value="Genomic_DNA"/>
</dbReference>
<protein>
    <submittedName>
        <fullName evidence="1">PO22 protein</fullName>
    </submittedName>
</protein>
<organism evidence="1 2">
    <name type="scientific">Phainopepla nitens</name>
    <name type="common">Phainopepla</name>
    <dbReference type="NCBI Taxonomy" id="161653"/>
    <lineage>
        <taxon>Eukaryota</taxon>
        <taxon>Metazoa</taxon>
        <taxon>Chordata</taxon>
        <taxon>Craniata</taxon>
        <taxon>Vertebrata</taxon>
        <taxon>Euteleostomi</taxon>
        <taxon>Archelosauria</taxon>
        <taxon>Archosauria</taxon>
        <taxon>Dinosauria</taxon>
        <taxon>Saurischia</taxon>
        <taxon>Theropoda</taxon>
        <taxon>Coelurosauria</taxon>
        <taxon>Aves</taxon>
        <taxon>Neognathae</taxon>
        <taxon>Neoaves</taxon>
        <taxon>Telluraves</taxon>
        <taxon>Australaves</taxon>
        <taxon>Passeriformes</taxon>
        <taxon>Bombycillidae</taxon>
        <taxon>Phainopepla</taxon>
    </lineage>
</organism>
<keyword evidence="2" id="KW-1185">Reference proteome</keyword>
<feature type="non-terminal residue" evidence="1">
    <location>
        <position position="1"/>
    </location>
</feature>
<dbReference type="Proteomes" id="UP000579685">
    <property type="component" value="Unassembled WGS sequence"/>
</dbReference>
<gene>
    <name evidence="1" type="primary">Po22</name>
    <name evidence="1" type="ORF">PHANIT_R14818</name>
</gene>
<dbReference type="AlphaFoldDB" id="A0A7L1TYI8"/>
<evidence type="ECO:0000313" key="2">
    <source>
        <dbReference type="Proteomes" id="UP000579685"/>
    </source>
</evidence>
<evidence type="ECO:0000313" key="1">
    <source>
        <dbReference type="EMBL" id="NXO65559.1"/>
    </source>
</evidence>
<proteinExistence type="predicted"/>
<accession>A0A7L1TYI8</accession>